<gene>
    <name evidence="7" type="primary">LOC123451172</name>
</gene>
<evidence type="ECO:0000259" key="6">
    <source>
        <dbReference type="PROSITE" id="PS51203"/>
    </source>
</evidence>
<evidence type="ECO:0008006" key="9">
    <source>
        <dbReference type="Google" id="ProtNLM"/>
    </source>
</evidence>
<dbReference type="InterPro" id="IPR002068">
    <property type="entry name" value="A-crystallin/Hsp20_dom"/>
</dbReference>
<dbReference type="Gramene" id="HORVU.MOREX.r2.4HG0287310.1">
    <property type="protein sequence ID" value="HORVU.MOREX.r2.4HG0287310.1.CDS.1"/>
    <property type="gene ID" value="HORVU.MOREX.r2.4HG0287310"/>
</dbReference>
<dbReference type="GO" id="GO:0042542">
    <property type="term" value="P:response to hydrogen peroxide"/>
    <property type="evidence" value="ECO:0000318"/>
    <property type="project" value="GO_Central"/>
</dbReference>
<dbReference type="InterPro" id="IPR007052">
    <property type="entry name" value="CS_dom"/>
</dbReference>
<keyword evidence="1" id="KW-0346">Stress response</keyword>
<dbReference type="GO" id="GO:0009408">
    <property type="term" value="P:response to heat"/>
    <property type="evidence" value="ECO:0000318"/>
    <property type="project" value="GO_Central"/>
</dbReference>
<dbReference type="FunFam" id="2.60.40.790:FF:000068">
    <property type="entry name" value="22.0 kDa class IV heat shock protein"/>
    <property type="match status" value="1"/>
</dbReference>
<dbReference type="AlphaFoldDB" id="A0A8I7BBQ1"/>
<evidence type="ECO:0000313" key="8">
    <source>
        <dbReference type="Proteomes" id="UP000011116"/>
    </source>
</evidence>
<feature type="region of interest" description="Disordered" evidence="4">
    <location>
        <begin position="16"/>
        <end position="45"/>
    </location>
</feature>
<sequence length="259" mass="28091">MPSSINSARTLSTYHLKREKESSTHSDSAHIHTFEKETARSHQTKLKLPTKQVAMAAVSKKALVATAVLALAVLAPPVAGLVPYGVSSGLWDLLDDPFRVLEQAPLAVQRPASAGDPAASVSSPMALARCDWKETPDAHVISLDVPGVRRDDVKVEVEENRVLRVSGERKADEEKEGERWHRAERAAGRFWRRFRMPAGADVERVTARLEDGVLTVTVPKIAEHQRREPRVINIAGEASNNGGKGAGAGAEVTSSKSEM</sequence>
<dbReference type="GO" id="GO:0051082">
    <property type="term" value="F:unfolded protein binding"/>
    <property type="evidence" value="ECO:0000318"/>
    <property type="project" value="GO_Central"/>
</dbReference>
<evidence type="ECO:0000256" key="1">
    <source>
        <dbReference type="ARBA" id="ARBA00023016"/>
    </source>
</evidence>
<dbReference type="PROSITE" id="PS01031">
    <property type="entry name" value="SHSP"/>
    <property type="match status" value="1"/>
</dbReference>
<proteinExistence type="inferred from homology"/>
<dbReference type="Pfam" id="PF00011">
    <property type="entry name" value="HSP20"/>
    <property type="match status" value="1"/>
</dbReference>
<keyword evidence="8" id="KW-1185">Reference proteome</keyword>
<comment type="similarity">
    <text evidence="2 3">Belongs to the small heat shock protein (HSP20) family.</text>
</comment>
<dbReference type="CDD" id="cd06472">
    <property type="entry name" value="ACD_ScHsp26_like"/>
    <property type="match status" value="1"/>
</dbReference>
<dbReference type="PROSITE" id="PS51203">
    <property type="entry name" value="CS"/>
    <property type="match status" value="1"/>
</dbReference>
<reference evidence="8" key="1">
    <citation type="journal article" date="2012" name="Nature">
        <title>A physical, genetic and functional sequence assembly of the barley genome.</title>
        <authorList>
            <consortium name="The International Barley Genome Sequencing Consortium"/>
            <person name="Mayer K.F."/>
            <person name="Waugh R."/>
            <person name="Brown J.W."/>
            <person name="Schulman A."/>
            <person name="Langridge P."/>
            <person name="Platzer M."/>
            <person name="Fincher G.B."/>
            <person name="Muehlbauer G.J."/>
            <person name="Sato K."/>
            <person name="Close T.J."/>
            <person name="Wise R.P."/>
            <person name="Stein N."/>
        </authorList>
    </citation>
    <scope>NUCLEOTIDE SEQUENCE [LARGE SCALE GENOMIC DNA]</scope>
    <source>
        <strain evidence="8">cv. Morex</strain>
    </source>
</reference>
<accession>A0A8I7BBQ1</accession>
<feature type="domain" description="CS" evidence="6">
    <location>
        <begin position="125"/>
        <end position="232"/>
    </location>
</feature>
<protein>
    <recommendedName>
        <fullName evidence="9">SHSP domain-containing protein</fullName>
    </recommendedName>
</protein>
<evidence type="ECO:0000256" key="3">
    <source>
        <dbReference type="RuleBase" id="RU003616"/>
    </source>
</evidence>
<dbReference type="Proteomes" id="UP000011116">
    <property type="component" value="Chromosome 4H"/>
</dbReference>
<organism evidence="7 8">
    <name type="scientific">Hordeum vulgare subsp. vulgare</name>
    <name type="common">Domesticated barley</name>
    <dbReference type="NCBI Taxonomy" id="112509"/>
    <lineage>
        <taxon>Eukaryota</taxon>
        <taxon>Viridiplantae</taxon>
        <taxon>Streptophyta</taxon>
        <taxon>Embryophyta</taxon>
        <taxon>Tracheophyta</taxon>
        <taxon>Spermatophyta</taxon>
        <taxon>Magnoliopsida</taxon>
        <taxon>Liliopsida</taxon>
        <taxon>Poales</taxon>
        <taxon>Poaceae</taxon>
        <taxon>BOP clade</taxon>
        <taxon>Pooideae</taxon>
        <taxon>Triticodae</taxon>
        <taxon>Triticeae</taxon>
        <taxon>Hordeinae</taxon>
        <taxon>Hordeum</taxon>
    </lineage>
</organism>
<dbReference type="GO" id="GO:0051259">
    <property type="term" value="P:protein complex oligomerization"/>
    <property type="evidence" value="ECO:0000318"/>
    <property type="project" value="GO_Central"/>
</dbReference>
<evidence type="ECO:0000313" key="7">
    <source>
        <dbReference type="EnsemblPlants" id="HORVU.MOREX.r3.4HG0344210.1.CDS1"/>
    </source>
</evidence>
<feature type="domain" description="SHSP" evidence="5">
    <location>
        <begin position="116"/>
        <end position="237"/>
    </location>
</feature>
<dbReference type="Gramene" id="HORVU.MOREX.r3.4HG0344210.1">
    <property type="protein sequence ID" value="HORVU.MOREX.r3.4HG0344210.1.CDS1"/>
    <property type="gene ID" value="HORVU.MOREX.r3.4HG0344210"/>
</dbReference>
<dbReference type="GO" id="GO:0006457">
    <property type="term" value="P:protein folding"/>
    <property type="evidence" value="ECO:0000318"/>
    <property type="project" value="GO_Central"/>
</dbReference>
<reference evidence="7" key="2">
    <citation type="submission" date="2020-10" db="EMBL/GenBank/DDBJ databases">
        <authorList>
            <person name="Scholz U."/>
            <person name="Mascher M."/>
            <person name="Fiebig A."/>
        </authorList>
    </citation>
    <scope>NUCLEOTIDE SEQUENCE [LARGE SCALE GENOMIC DNA]</scope>
    <source>
        <strain evidence="7">cv. Morex</strain>
    </source>
</reference>
<dbReference type="Gene3D" id="2.60.40.790">
    <property type="match status" value="1"/>
</dbReference>
<dbReference type="InterPro" id="IPR008978">
    <property type="entry name" value="HSP20-like_chaperone"/>
</dbReference>
<feature type="region of interest" description="Disordered" evidence="4">
    <location>
        <begin position="229"/>
        <end position="259"/>
    </location>
</feature>
<dbReference type="EnsemblPlants" id="HORVU.MOREX.r3.4HG0344210.1">
    <property type="protein sequence ID" value="HORVU.MOREX.r3.4HG0344210.1.CDS1"/>
    <property type="gene ID" value="HORVU.MOREX.r3.4HG0344210"/>
</dbReference>
<reference evidence="7" key="3">
    <citation type="submission" date="2022-01" db="UniProtKB">
        <authorList>
            <consortium name="EnsemblPlants"/>
        </authorList>
    </citation>
    <scope>IDENTIFICATION</scope>
    <source>
        <strain evidence="7">subsp. vulgare</strain>
    </source>
</reference>
<evidence type="ECO:0000259" key="5">
    <source>
        <dbReference type="PROSITE" id="PS01031"/>
    </source>
</evidence>
<dbReference type="SUPFAM" id="SSF49764">
    <property type="entry name" value="HSP20-like chaperones"/>
    <property type="match status" value="1"/>
</dbReference>
<dbReference type="SMR" id="A0A8I7BBQ1"/>
<feature type="compositionally biased region" description="Basic and acidic residues" evidence="4">
    <location>
        <begin position="16"/>
        <end position="40"/>
    </location>
</feature>
<dbReference type="GO" id="GO:0009651">
    <property type="term" value="P:response to salt stress"/>
    <property type="evidence" value="ECO:0000318"/>
    <property type="project" value="GO_Central"/>
</dbReference>
<evidence type="ECO:0000256" key="4">
    <source>
        <dbReference type="SAM" id="MobiDB-lite"/>
    </source>
</evidence>
<dbReference type="InterPro" id="IPR031107">
    <property type="entry name" value="Small_HSP"/>
</dbReference>
<evidence type="ECO:0000256" key="2">
    <source>
        <dbReference type="PROSITE-ProRule" id="PRU00285"/>
    </source>
</evidence>
<name>A0A8I7BBQ1_HORVV</name>
<dbReference type="PANTHER" id="PTHR11527">
    <property type="entry name" value="HEAT-SHOCK PROTEIN 20 FAMILY MEMBER"/>
    <property type="match status" value="1"/>
</dbReference>